<dbReference type="GO" id="GO:0006357">
    <property type="term" value="P:regulation of transcription by RNA polymerase II"/>
    <property type="evidence" value="ECO:0007669"/>
    <property type="project" value="InterPro"/>
</dbReference>
<name>A0AAD9Z4J5_9LECA</name>
<comment type="function">
    <text evidence="8">Component of the Mediator complex, a coactivator involved in the regulated transcription of nearly all RNA polymerase II-dependent genes. Mediator functions as a bridge to convey information from gene-specific regulatory proteins to the basal RNA polymerase II transcription machinery. Mediator is recruited to promoters by direct interactions with regulatory proteins and serves as a scaffold for the assembly of a functional preinitiation complex with RNA polymerase II and the general transcription factors.</text>
</comment>
<accession>A0AAD9Z4J5</accession>
<keyword evidence="5 8" id="KW-0804">Transcription</keyword>
<feature type="compositionally biased region" description="Basic and acidic residues" evidence="9">
    <location>
        <begin position="236"/>
        <end position="259"/>
    </location>
</feature>
<dbReference type="InterPro" id="IPR019258">
    <property type="entry name" value="Mediator_Med4"/>
</dbReference>
<evidence type="ECO:0000256" key="6">
    <source>
        <dbReference type="ARBA" id="ARBA00023242"/>
    </source>
</evidence>
<comment type="caution">
    <text evidence="10">The sequence shown here is derived from an EMBL/GenBank/DDBJ whole genome shotgun (WGS) entry which is preliminary data.</text>
</comment>
<dbReference type="PANTHER" id="PTHR13208:SF2">
    <property type="entry name" value="MEDIATOR OF RNA POLYMERASE II TRANSCRIPTION SUBUNIT 4"/>
    <property type="match status" value="1"/>
</dbReference>
<evidence type="ECO:0000256" key="8">
    <source>
        <dbReference type="RuleBase" id="RU364141"/>
    </source>
</evidence>
<keyword evidence="8" id="KW-0010">Activator</keyword>
<feature type="region of interest" description="Disordered" evidence="9">
    <location>
        <begin position="211"/>
        <end position="272"/>
    </location>
</feature>
<dbReference type="GO" id="GO:0016592">
    <property type="term" value="C:mediator complex"/>
    <property type="evidence" value="ECO:0007669"/>
    <property type="project" value="InterPro"/>
</dbReference>
<keyword evidence="11" id="KW-1185">Reference proteome</keyword>
<comment type="subcellular location">
    <subcellularLocation>
        <location evidence="1 8">Nucleus</location>
    </subcellularLocation>
</comment>
<evidence type="ECO:0000256" key="4">
    <source>
        <dbReference type="ARBA" id="ARBA00023015"/>
    </source>
</evidence>
<evidence type="ECO:0000256" key="1">
    <source>
        <dbReference type="ARBA" id="ARBA00004123"/>
    </source>
</evidence>
<feature type="region of interest" description="Disordered" evidence="9">
    <location>
        <begin position="121"/>
        <end position="162"/>
    </location>
</feature>
<gene>
    <name evidence="8" type="primary">MED4</name>
    <name evidence="10" type="ORF">OEA41_002788</name>
</gene>
<organism evidence="10 11">
    <name type="scientific">Lepraria neglecta</name>
    <dbReference type="NCBI Taxonomy" id="209136"/>
    <lineage>
        <taxon>Eukaryota</taxon>
        <taxon>Fungi</taxon>
        <taxon>Dikarya</taxon>
        <taxon>Ascomycota</taxon>
        <taxon>Pezizomycotina</taxon>
        <taxon>Lecanoromycetes</taxon>
        <taxon>OSLEUM clade</taxon>
        <taxon>Lecanoromycetidae</taxon>
        <taxon>Lecanorales</taxon>
        <taxon>Lecanorineae</taxon>
        <taxon>Stereocaulaceae</taxon>
        <taxon>Lepraria</taxon>
    </lineage>
</organism>
<comment type="subunit">
    <text evidence="8">Component of the Mediator complex.</text>
</comment>
<dbReference type="GO" id="GO:0003712">
    <property type="term" value="F:transcription coregulator activity"/>
    <property type="evidence" value="ECO:0007669"/>
    <property type="project" value="InterPro"/>
</dbReference>
<feature type="compositionally biased region" description="Basic and acidic residues" evidence="9">
    <location>
        <begin position="211"/>
        <end position="227"/>
    </location>
</feature>
<dbReference type="AlphaFoldDB" id="A0AAD9Z4J5"/>
<evidence type="ECO:0000256" key="2">
    <source>
        <dbReference type="ARBA" id="ARBA00009626"/>
    </source>
</evidence>
<evidence type="ECO:0000256" key="3">
    <source>
        <dbReference type="ARBA" id="ARBA00020629"/>
    </source>
</evidence>
<keyword evidence="4 8" id="KW-0805">Transcription regulation</keyword>
<evidence type="ECO:0000256" key="7">
    <source>
        <dbReference type="ARBA" id="ARBA00031257"/>
    </source>
</evidence>
<sequence>MNDIIQSQLDRVESALATLVDSISSYNPSIPATSAIITADDELNQGLKKLATHQRNHARILQLREQIAQRNEAITSTLTTLASTRADLLATPTSLPPKETRNVPYTELLDYAKRISRFTAPPTFRPSTLPPPNAPTPAAINGADSGAVKDEEGEGHGKGIGMGSLEDVEKRWLDPLREIPFVPWVGEDVMRMGALAQIQGMVERGEDPEMVGKAEAEEGAEGKEGKAMEGLQNEGVVKRENVGGWQGERRVERREEKPKVFGGLDLYDPDDE</sequence>
<dbReference type="Proteomes" id="UP001276659">
    <property type="component" value="Unassembled WGS sequence"/>
</dbReference>
<reference evidence="10" key="1">
    <citation type="submission" date="2022-11" db="EMBL/GenBank/DDBJ databases">
        <title>Chromosomal genome sequence assembly and mating type (MAT) locus characterization of the leprose asexual lichenized fungus Lepraria neglecta (Nyl.) Erichsen.</title>
        <authorList>
            <person name="Allen J.L."/>
            <person name="Pfeffer B."/>
        </authorList>
    </citation>
    <scope>NUCLEOTIDE SEQUENCE</scope>
    <source>
        <strain evidence="10">Allen 5258</strain>
    </source>
</reference>
<dbReference type="EMBL" id="JASNWA010000008">
    <property type="protein sequence ID" value="KAK3170706.1"/>
    <property type="molecule type" value="Genomic_DNA"/>
</dbReference>
<evidence type="ECO:0000256" key="9">
    <source>
        <dbReference type="SAM" id="MobiDB-lite"/>
    </source>
</evidence>
<evidence type="ECO:0000256" key="5">
    <source>
        <dbReference type="ARBA" id="ARBA00023163"/>
    </source>
</evidence>
<evidence type="ECO:0000313" key="10">
    <source>
        <dbReference type="EMBL" id="KAK3170706.1"/>
    </source>
</evidence>
<dbReference type="Pfam" id="PF10018">
    <property type="entry name" value="Med4"/>
    <property type="match status" value="1"/>
</dbReference>
<feature type="compositionally biased region" description="Basic and acidic residues" evidence="9">
    <location>
        <begin position="147"/>
        <end position="157"/>
    </location>
</feature>
<keyword evidence="6 8" id="KW-0539">Nucleus</keyword>
<dbReference type="PANTHER" id="PTHR13208">
    <property type="entry name" value="MEDIATOR OF RNA POLYMERASE II TRANSCRIPTION SUBUNIT 4"/>
    <property type="match status" value="1"/>
</dbReference>
<evidence type="ECO:0000313" key="11">
    <source>
        <dbReference type="Proteomes" id="UP001276659"/>
    </source>
</evidence>
<protein>
    <recommendedName>
        <fullName evidence="3 8">Mediator of RNA polymerase II transcription subunit 4</fullName>
    </recommendedName>
    <alternativeName>
        <fullName evidence="7 8">Mediator complex subunit 4</fullName>
    </alternativeName>
</protein>
<dbReference type="GO" id="GO:0070847">
    <property type="term" value="C:core mediator complex"/>
    <property type="evidence" value="ECO:0007669"/>
    <property type="project" value="TreeGrafter"/>
</dbReference>
<comment type="similarity">
    <text evidence="2 8">Belongs to the Mediator complex subunit 4 family.</text>
</comment>
<proteinExistence type="inferred from homology"/>